<dbReference type="Pfam" id="PF13714">
    <property type="entry name" value="PEP_mutase"/>
    <property type="match status" value="1"/>
</dbReference>
<dbReference type="InterPro" id="IPR040442">
    <property type="entry name" value="Pyrv_kinase-like_dom_sf"/>
</dbReference>
<dbReference type="Gene3D" id="3.20.20.60">
    <property type="entry name" value="Phosphoenolpyruvate-binding domains"/>
    <property type="match status" value="1"/>
</dbReference>
<protein>
    <submittedName>
        <fullName evidence="2">Oxaloacetate decarboxylase</fullName>
    </submittedName>
</protein>
<dbReference type="CDD" id="cd00377">
    <property type="entry name" value="ICL_PEPM"/>
    <property type="match status" value="1"/>
</dbReference>
<organism evidence="2 3">
    <name type="scientific">Shewanella vaxholmensis</name>
    <dbReference type="NCBI Taxonomy" id="3063535"/>
    <lineage>
        <taxon>Bacteria</taxon>
        <taxon>Pseudomonadati</taxon>
        <taxon>Pseudomonadota</taxon>
        <taxon>Gammaproteobacteria</taxon>
        <taxon>Alteromonadales</taxon>
        <taxon>Shewanellaceae</taxon>
        <taxon>Shewanella</taxon>
    </lineage>
</organism>
<reference evidence="2 3" key="1">
    <citation type="submission" date="2024-04" db="EMBL/GenBank/DDBJ databases">
        <title>Novel Shewanella species isolated from Baltic Sea sediments.</title>
        <authorList>
            <person name="Martin-Rodriguez A.J."/>
            <person name="Fernandez-Juarez V."/>
            <person name="Valeriano V.D."/>
            <person name="Mihindukulasooriya I."/>
            <person name="Ceresnova L."/>
            <person name="Joffre E."/>
            <person name="Jensie-Markopoulos S."/>
            <person name="Moore E.R.B."/>
            <person name="Sjoling A."/>
        </authorList>
    </citation>
    <scope>NUCLEOTIDE SEQUENCE [LARGE SCALE GENOMIC DNA]</scope>
    <source>
        <strain evidence="2 3">VAX-SP0-0CM-1</strain>
    </source>
</reference>
<dbReference type="EMBL" id="JBCHKU010000020">
    <property type="protein sequence ID" value="MEM6249780.1"/>
    <property type="molecule type" value="Genomic_DNA"/>
</dbReference>
<name>A0ABU9UU44_9GAMM</name>
<evidence type="ECO:0000313" key="2">
    <source>
        <dbReference type="EMBL" id="MEM6249780.1"/>
    </source>
</evidence>
<evidence type="ECO:0000313" key="3">
    <source>
        <dbReference type="Proteomes" id="UP001489333"/>
    </source>
</evidence>
<proteinExistence type="predicted"/>
<dbReference type="SUPFAM" id="SSF51621">
    <property type="entry name" value="Phosphoenolpyruvate/pyruvate domain"/>
    <property type="match status" value="1"/>
</dbReference>
<dbReference type="PANTHER" id="PTHR42905">
    <property type="entry name" value="PHOSPHOENOLPYRUVATE CARBOXYLASE"/>
    <property type="match status" value="1"/>
</dbReference>
<evidence type="ECO:0000256" key="1">
    <source>
        <dbReference type="ARBA" id="ARBA00022723"/>
    </source>
</evidence>
<keyword evidence="3" id="KW-1185">Reference proteome</keyword>
<accession>A0ABU9UU44</accession>
<dbReference type="InterPro" id="IPR018523">
    <property type="entry name" value="Isocitrate_lyase_ph_CS"/>
</dbReference>
<gene>
    <name evidence="2" type="ORF">AAGS29_14360</name>
</gene>
<dbReference type="RefSeq" id="WP_311906238.1">
    <property type="nucleotide sequence ID" value="NZ_JAUOEV010000015.1"/>
</dbReference>
<dbReference type="InterPro" id="IPR039556">
    <property type="entry name" value="ICL/PEPM"/>
</dbReference>
<dbReference type="PROSITE" id="PS00161">
    <property type="entry name" value="ISOCITRATE_LYASE"/>
    <property type="match status" value="1"/>
</dbReference>
<dbReference type="Proteomes" id="UP001489333">
    <property type="component" value="Unassembled WGS sequence"/>
</dbReference>
<sequence length="287" mass="31604">MKKTTALRQMLSGDDIHVAPGVYDGMTARLAEQTGFKLIYASGGAIARSCGFPDIGMLSFSEVLHRLEQMVEVTQVPIIADADTGFGNAINVSRTVKAFERAGVAALHLEDQTFPKRCGHLNDKSLVSTQEMVHKIHVAKDSQTDPDFILIARTDAIAVEGFNAAIERSQAYLAAGTDVIFVEAPETVEQIELIAKHIKQPKLINMFHSGKTPLVSKDRLQELGYKFIIIPSDLQRATIHACQHTLRTILEQGDSDSIAEQMVSFAERERIINTQAYLDLDLGYGHN</sequence>
<comment type="caution">
    <text evidence="2">The sequence shown here is derived from an EMBL/GenBank/DDBJ whole genome shotgun (WGS) entry which is preliminary data.</text>
</comment>
<dbReference type="PANTHER" id="PTHR42905:SF5">
    <property type="entry name" value="CARBOXYVINYL-CARBOXYPHOSPHONATE PHOSPHORYLMUTASE, CHLOROPLASTIC"/>
    <property type="match status" value="1"/>
</dbReference>
<keyword evidence="1" id="KW-0479">Metal-binding</keyword>
<dbReference type="InterPro" id="IPR015813">
    <property type="entry name" value="Pyrv/PenolPyrv_kinase-like_dom"/>
</dbReference>